<keyword evidence="2" id="KW-1185">Reference proteome</keyword>
<dbReference type="RefSeq" id="WP_011142218.1">
    <property type="nucleotide sequence ID" value="NC_005125.1"/>
</dbReference>
<gene>
    <name evidence="1" type="ordered locus">gll2221</name>
</gene>
<dbReference type="STRING" id="251221.gene:10759716"/>
<proteinExistence type="predicted"/>
<accession>Q7NIG2</accession>
<dbReference type="OrthoDB" id="495330at2"/>
<dbReference type="Proteomes" id="UP000000557">
    <property type="component" value="Chromosome"/>
</dbReference>
<reference evidence="1 2" key="1">
    <citation type="journal article" date="2003" name="DNA Res.">
        <title>Complete genome structure of Gloeobacter violaceus PCC 7421, a cyanobacterium that lacks thylakoids.</title>
        <authorList>
            <person name="Nakamura Y."/>
            <person name="Kaneko T."/>
            <person name="Sato S."/>
            <person name="Mimuro M."/>
            <person name="Miyashita H."/>
            <person name="Tsuchiya T."/>
            <person name="Sasamoto S."/>
            <person name="Watanabe A."/>
            <person name="Kawashima K."/>
            <person name="Kishida Y."/>
            <person name="Kiyokawa C."/>
            <person name="Kohara M."/>
            <person name="Matsumoto M."/>
            <person name="Matsuno A."/>
            <person name="Nakazaki N."/>
            <person name="Shimpo S."/>
            <person name="Takeuchi C."/>
            <person name="Yamada M."/>
            <person name="Tabata S."/>
        </authorList>
    </citation>
    <scope>NUCLEOTIDE SEQUENCE [LARGE SCALE GENOMIC DNA]</scope>
    <source>
        <strain evidence="2">ATCC 29082 / PCC 7421</strain>
    </source>
</reference>
<dbReference type="EnsemblBacteria" id="BAC90162">
    <property type="protein sequence ID" value="BAC90162"/>
    <property type="gene ID" value="BAC90162"/>
</dbReference>
<dbReference type="InParanoid" id="Q7NIG2"/>
<dbReference type="EMBL" id="BA000045">
    <property type="protein sequence ID" value="BAC90162.1"/>
    <property type="molecule type" value="Genomic_DNA"/>
</dbReference>
<reference evidence="1 2" key="2">
    <citation type="journal article" date="2003" name="DNA Res.">
        <title>Complete genome structure of Gloeobacter violaceus PCC 7421, a cyanobacterium that lacks thylakoids (supplement).</title>
        <authorList>
            <person name="Nakamura Y."/>
            <person name="Kaneko T."/>
            <person name="Sato S."/>
            <person name="Mimuro M."/>
            <person name="Miyashita H."/>
            <person name="Tsuchiya T."/>
            <person name="Sasamoto S."/>
            <person name="Watanabe A."/>
            <person name="Kawashima K."/>
            <person name="Kishida Y."/>
            <person name="Kiyokawa C."/>
            <person name="Kohara M."/>
            <person name="Matsumoto M."/>
            <person name="Matsuno A."/>
            <person name="Nakazaki N."/>
            <person name="Shimpo S."/>
            <person name="Takeuchi C."/>
            <person name="Yamada M."/>
            <person name="Tabata S."/>
        </authorList>
    </citation>
    <scope>NUCLEOTIDE SEQUENCE [LARGE SCALE GENOMIC DNA]</scope>
    <source>
        <strain evidence="2">ATCC 29082 / PCC 7421</strain>
    </source>
</reference>
<dbReference type="AlphaFoldDB" id="Q7NIG2"/>
<evidence type="ECO:0000313" key="1">
    <source>
        <dbReference type="EMBL" id="BAC90162.1"/>
    </source>
</evidence>
<dbReference type="eggNOG" id="ENOG502ZFRN">
    <property type="taxonomic scope" value="Bacteria"/>
</dbReference>
<evidence type="ECO:0000313" key="2">
    <source>
        <dbReference type="Proteomes" id="UP000000557"/>
    </source>
</evidence>
<dbReference type="HOGENOM" id="CLU_862478_0_0_3"/>
<sequence>MTSTTCVVEFDSILAHCFQEIEFARKQMKNVAFSAAQEPSKFYEFMVRLAHFNDLEGSLIAQLAAAIGLSKHLFRQSGVIPDVADRSMEVASGVFAAAIDEHKDARYKVSRRSLALLLVERIAEFGEVELTHRLAVANSSFTWFNDLTDELSEAYRGKINDLLSLVRAWGCHLAGEIVGDQEFQELDKLVRIDDMPQGLYQYLEQYPVLPEKYGLLAGTRRSFNAWQWVLVHSECEKARLEQFHADQAMQSLNRMLEYNLEYSERAIIDAAVQGFRNYCVIRRRFVAKIAVGLDAA</sequence>
<protein>
    <submittedName>
        <fullName evidence="1">Gll2221 protein</fullName>
    </submittedName>
</protein>
<dbReference type="KEGG" id="gvi:gll2221"/>
<name>Q7NIG2_GLOVI</name>
<organism evidence="1 2">
    <name type="scientific">Gloeobacter violaceus (strain ATCC 29082 / PCC 7421)</name>
    <dbReference type="NCBI Taxonomy" id="251221"/>
    <lineage>
        <taxon>Bacteria</taxon>
        <taxon>Bacillati</taxon>
        <taxon>Cyanobacteriota</taxon>
        <taxon>Cyanophyceae</taxon>
        <taxon>Gloeobacterales</taxon>
        <taxon>Gloeobacteraceae</taxon>
        <taxon>Gloeobacter</taxon>
    </lineage>
</organism>